<proteinExistence type="predicted"/>
<dbReference type="AlphaFoldDB" id="A0A1I7XJN6"/>
<keyword evidence="1" id="KW-1185">Reference proteome</keyword>
<dbReference type="WBParaSite" id="Hba_17930">
    <property type="protein sequence ID" value="Hba_17930"/>
    <property type="gene ID" value="Hba_17930"/>
</dbReference>
<reference evidence="2" key="1">
    <citation type="submission" date="2016-11" db="UniProtKB">
        <authorList>
            <consortium name="WormBaseParasite"/>
        </authorList>
    </citation>
    <scope>IDENTIFICATION</scope>
</reference>
<organism evidence="1 2">
    <name type="scientific">Heterorhabditis bacteriophora</name>
    <name type="common">Entomopathogenic nematode worm</name>
    <dbReference type="NCBI Taxonomy" id="37862"/>
    <lineage>
        <taxon>Eukaryota</taxon>
        <taxon>Metazoa</taxon>
        <taxon>Ecdysozoa</taxon>
        <taxon>Nematoda</taxon>
        <taxon>Chromadorea</taxon>
        <taxon>Rhabditida</taxon>
        <taxon>Rhabditina</taxon>
        <taxon>Rhabditomorpha</taxon>
        <taxon>Strongyloidea</taxon>
        <taxon>Heterorhabditidae</taxon>
        <taxon>Heterorhabditis</taxon>
    </lineage>
</organism>
<protein>
    <submittedName>
        <fullName evidence="2">DUF3298 domain-containing protein</fullName>
    </submittedName>
</protein>
<evidence type="ECO:0000313" key="2">
    <source>
        <dbReference type="WBParaSite" id="Hba_17930"/>
    </source>
</evidence>
<name>A0A1I7XJN6_HETBA</name>
<accession>A0A1I7XJN6</accession>
<sequence length="95" mass="10415">MASALQEAIKDALPSYLNEIAHTAHYGSTTASIPFEKQEVTESTTGTMDITQNIPSIYPQTNLVHFYVNIDMVDAAVSDLPAFPVENHSTMDNKN</sequence>
<evidence type="ECO:0000313" key="1">
    <source>
        <dbReference type="Proteomes" id="UP000095283"/>
    </source>
</evidence>
<dbReference type="Proteomes" id="UP000095283">
    <property type="component" value="Unplaced"/>
</dbReference>